<gene>
    <name evidence="1" type="ORF">HMPREF1051_2590</name>
</gene>
<organism evidence="1 2">
    <name type="scientific">Neisseria sicca VK64</name>
    <dbReference type="NCBI Taxonomy" id="1095748"/>
    <lineage>
        <taxon>Bacteria</taxon>
        <taxon>Pseudomonadati</taxon>
        <taxon>Pseudomonadota</taxon>
        <taxon>Betaproteobacteria</taxon>
        <taxon>Neisseriales</taxon>
        <taxon>Neisseriaceae</taxon>
        <taxon>Neisseria</taxon>
    </lineage>
</organism>
<dbReference type="Proteomes" id="UP000004473">
    <property type="component" value="Unassembled WGS sequence"/>
</dbReference>
<dbReference type="EMBL" id="AJMT01000130">
    <property type="protein sequence ID" value="EIG27640.1"/>
    <property type="molecule type" value="Genomic_DNA"/>
</dbReference>
<sequence>MKMQKLSHILLISIENPILIYRKGQTPPAVYTSRTKKAGHIKRTQTKRNTIPHFRPPFITAINGNGAYS</sequence>
<dbReference type="AlphaFoldDB" id="I2NP79"/>
<evidence type="ECO:0000313" key="1">
    <source>
        <dbReference type="EMBL" id="EIG27640.1"/>
    </source>
</evidence>
<comment type="caution">
    <text evidence="1">The sequence shown here is derived from an EMBL/GenBank/DDBJ whole genome shotgun (WGS) entry which is preliminary data.</text>
</comment>
<evidence type="ECO:0000313" key="2">
    <source>
        <dbReference type="Proteomes" id="UP000004473"/>
    </source>
</evidence>
<proteinExistence type="predicted"/>
<protein>
    <submittedName>
        <fullName evidence="1">Uncharacterized protein</fullName>
    </submittedName>
</protein>
<accession>I2NP79</accession>
<name>I2NP79_NEISI</name>
<reference evidence="1 2" key="1">
    <citation type="submission" date="2012-04" db="EMBL/GenBank/DDBJ databases">
        <authorList>
            <person name="Harkins D.M."/>
            <person name="Madupu R."/>
            <person name="Durkin A.S."/>
            <person name="Torralba M."/>
            <person name="Methe B."/>
            <person name="Sutton G.G."/>
            <person name="Nelson K.E."/>
        </authorList>
    </citation>
    <scope>NUCLEOTIDE SEQUENCE [LARGE SCALE GENOMIC DNA]</scope>
    <source>
        <strain evidence="1 2">VK64</strain>
    </source>
</reference>